<dbReference type="HOGENOM" id="CLU_032238_0_0_1"/>
<reference evidence="8" key="1">
    <citation type="journal article" date="2011" name="Proc. Natl. Acad. Sci. U.S.A.">
        <title>Obligate biotrophy features unraveled by the genomic analysis of rust fungi.</title>
        <authorList>
            <person name="Duplessis S."/>
            <person name="Cuomo C.A."/>
            <person name="Lin Y.-C."/>
            <person name="Aerts A."/>
            <person name="Tisserant E."/>
            <person name="Veneault-Fourrey C."/>
            <person name="Joly D.L."/>
            <person name="Hacquard S."/>
            <person name="Amselem J."/>
            <person name="Cantarel B.L."/>
            <person name="Chiu R."/>
            <person name="Coutinho P.M."/>
            <person name="Feau N."/>
            <person name="Field M."/>
            <person name="Frey P."/>
            <person name="Gelhaye E."/>
            <person name="Goldberg J."/>
            <person name="Grabherr M.G."/>
            <person name="Kodira C.D."/>
            <person name="Kohler A."/>
            <person name="Kuees U."/>
            <person name="Lindquist E.A."/>
            <person name="Lucas S.M."/>
            <person name="Mago R."/>
            <person name="Mauceli E."/>
            <person name="Morin E."/>
            <person name="Murat C."/>
            <person name="Pangilinan J.L."/>
            <person name="Park R."/>
            <person name="Pearson M."/>
            <person name="Quesneville H."/>
            <person name="Rouhier N."/>
            <person name="Sakthikumar S."/>
            <person name="Salamov A.A."/>
            <person name="Schmutz J."/>
            <person name="Selles B."/>
            <person name="Shapiro H."/>
            <person name="Tanguay P."/>
            <person name="Tuskan G.A."/>
            <person name="Henrissat B."/>
            <person name="Van de Peer Y."/>
            <person name="Rouze P."/>
            <person name="Ellis J.G."/>
            <person name="Dodds P.N."/>
            <person name="Schein J.E."/>
            <person name="Zhong S."/>
            <person name="Hamelin R.C."/>
            <person name="Grigoriev I.V."/>
            <person name="Szabo L.J."/>
            <person name="Martin F."/>
        </authorList>
    </citation>
    <scope>NUCLEOTIDE SEQUENCE [LARGE SCALE GENOMIC DNA]</scope>
    <source>
        <strain evidence="8">98AG31 / pathotype 3-4-7</strain>
    </source>
</reference>
<comment type="catalytic activity">
    <reaction evidence="1">
        <text>Hydrolysis of terminal, non-reducing alpha-D-galactose residues in alpha-D-galactosides, including galactose oligosaccharides, galactomannans and galactolipids.</text>
        <dbReference type="EC" id="3.2.1.22"/>
    </reaction>
</comment>
<dbReference type="GO" id="GO:0005975">
    <property type="term" value="P:carbohydrate metabolic process"/>
    <property type="evidence" value="ECO:0007669"/>
    <property type="project" value="InterPro"/>
</dbReference>
<dbReference type="GO" id="GO:0004557">
    <property type="term" value="F:alpha-galactosidase activity"/>
    <property type="evidence" value="ECO:0007669"/>
    <property type="project" value="UniProtKB-EC"/>
</dbReference>
<proteinExistence type="inferred from homology"/>
<dbReference type="VEuPathDB" id="FungiDB:MELLADRAFT_89059"/>
<dbReference type="InterPro" id="IPR013780">
    <property type="entry name" value="Glyco_hydro_b"/>
</dbReference>
<organism evidence="8">
    <name type="scientific">Melampsora larici-populina (strain 98AG31 / pathotype 3-4-7)</name>
    <name type="common">Poplar leaf rust fungus</name>
    <dbReference type="NCBI Taxonomy" id="747676"/>
    <lineage>
        <taxon>Eukaryota</taxon>
        <taxon>Fungi</taxon>
        <taxon>Dikarya</taxon>
        <taxon>Basidiomycota</taxon>
        <taxon>Pucciniomycotina</taxon>
        <taxon>Pucciniomycetes</taxon>
        <taxon>Pucciniales</taxon>
        <taxon>Melampsoraceae</taxon>
        <taxon>Melampsora</taxon>
    </lineage>
</organism>
<dbReference type="STRING" id="747676.F4R6V0"/>
<name>F4R6V0_MELLP</name>
<dbReference type="PANTHER" id="PTHR11452:SF75">
    <property type="entry name" value="ALPHA-GALACTOSIDASE MEL1"/>
    <property type="match status" value="1"/>
</dbReference>
<comment type="similarity">
    <text evidence="2">Belongs to the glycosyl hydrolase 27 family.</text>
</comment>
<dbReference type="OrthoDB" id="5795902at2759"/>
<accession>F4R6V0</accession>
<evidence type="ECO:0000256" key="6">
    <source>
        <dbReference type="SAM" id="SignalP"/>
    </source>
</evidence>
<evidence type="ECO:0000256" key="1">
    <source>
        <dbReference type="ARBA" id="ARBA00001255"/>
    </source>
</evidence>
<dbReference type="EC" id="3.2.1.22" evidence="3"/>
<evidence type="ECO:0000313" key="7">
    <source>
        <dbReference type="EMBL" id="EGG11933.1"/>
    </source>
</evidence>
<evidence type="ECO:0000256" key="2">
    <source>
        <dbReference type="ARBA" id="ARBA00009743"/>
    </source>
</evidence>
<dbReference type="InterPro" id="IPR013785">
    <property type="entry name" value="Aldolase_TIM"/>
</dbReference>
<dbReference type="Pfam" id="PF16499">
    <property type="entry name" value="Melibiase_2"/>
    <property type="match status" value="2"/>
</dbReference>
<dbReference type="eggNOG" id="KOG2366">
    <property type="taxonomic scope" value="Eukaryota"/>
</dbReference>
<dbReference type="PANTHER" id="PTHR11452">
    <property type="entry name" value="ALPHA-GALACTOSIDASE/ALPHA-N-ACETYLGALACTOSAMINIDASE"/>
    <property type="match status" value="1"/>
</dbReference>
<dbReference type="InParanoid" id="F4R6V0"/>
<keyword evidence="6" id="KW-0732">Signal</keyword>
<evidence type="ECO:0000313" key="8">
    <source>
        <dbReference type="Proteomes" id="UP000001072"/>
    </source>
</evidence>
<gene>
    <name evidence="7" type="ORF">MELLADRAFT_89059</name>
</gene>
<dbReference type="EMBL" id="GL883091">
    <property type="protein sequence ID" value="EGG11933.1"/>
    <property type="molecule type" value="Genomic_DNA"/>
</dbReference>
<evidence type="ECO:0000256" key="3">
    <source>
        <dbReference type="ARBA" id="ARBA00012755"/>
    </source>
</evidence>
<dbReference type="KEGG" id="mlr:MELLADRAFT_89059"/>
<dbReference type="CDD" id="cd14792">
    <property type="entry name" value="GH27"/>
    <property type="match status" value="1"/>
</dbReference>
<feature type="signal peptide" evidence="6">
    <location>
        <begin position="1"/>
        <end position="30"/>
    </location>
</feature>
<protein>
    <recommendedName>
        <fullName evidence="3">alpha-galactosidase</fullName>
        <ecNumber evidence="3">3.2.1.22</ecNumber>
    </recommendedName>
</protein>
<sequence length="553" mass="62341">MKMLESFRPGFFALFTIFFCLLSQIDNSKSVYASTHRDGYRGWSTWSLQAYKGTGYGFDWANEKNVKAQADVMASEFSALGYDRINIDSGWGDAVLDRFGRMQLDHKKYPSGIESLSRYLSGKGLKLGLYYLPGIDSRAVRSKSRVLATNFTANEIVKCAGIQMSSQKTNVSSCHRPYANAFKAGYALNYSHPGAQAYVDSIVDQLYSWNVSFVKLDGNVPGSSIESSDKDFKACNTSPDLLAWRSAIDRLHKSEWRNKGRERIWLTTSWALPPSEAEILRETVDAWRVAIDIESYGKEMTTFDRVIRNARAAARWTSVEKNRGPGLLDMDSIVIANMTIEECRSMITIWALTGTPFYLGDDLKRLPKERKALMQNPAVLEIQRLSSRNPAKLIGYQDSTEKSNIFETSVVDSSDEDLEGLCQKAIFIQSTLHSPQSDPCGSWTDRRKLTSAENSLSAAATKEWQRQVWYAEHLETKQIFIGLVNAGRQISTDVAQDITINLADIATFKVLKKDTYFVKDVWNLEREIHIQSNHIITLNLAVHESALLILSKN</sequence>
<dbReference type="GeneID" id="18935072"/>
<feature type="chain" id="PRO_5003317318" description="alpha-galactosidase" evidence="6">
    <location>
        <begin position="31"/>
        <end position="553"/>
    </location>
</feature>
<evidence type="ECO:0000256" key="4">
    <source>
        <dbReference type="ARBA" id="ARBA00022801"/>
    </source>
</evidence>
<dbReference type="RefSeq" id="XP_007404308.1">
    <property type="nucleotide sequence ID" value="XM_007404246.1"/>
</dbReference>
<evidence type="ECO:0000256" key="5">
    <source>
        <dbReference type="ARBA" id="ARBA00023295"/>
    </source>
</evidence>
<keyword evidence="8" id="KW-1185">Reference proteome</keyword>
<keyword evidence="4 7" id="KW-0378">Hydrolase</keyword>
<dbReference type="InterPro" id="IPR002241">
    <property type="entry name" value="Glyco_hydro_27"/>
</dbReference>
<dbReference type="Proteomes" id="UP000001072">
    <property type="component" value="Unassembled WGS sequence"/>
</dbReference>
<dbReference type="InterPro" id="IPR017853">
    <property type="entry name" value="GH"/>
</dbReference>
<dbReference type="AlphaFoldDB" id="F4R6V0"/>
<dbReference type="Gene3D" id="2.60.40.1180">
    <property type="entry name" value="Golgi alpha-mannosidase II"/>
    <property type="match status" value="1"/>
</dbReference>
<dbReference type="SUPFAM" id="SSF51445">
    <property type="entry name" value="(Trans)glycosidases"/>
    <property type="match status" value="1"/>
</dbReference>
<keyword evidence="5" id="KW-0326">Glycosidase</keyword>
<dbReference type="Gene3D" id="3.20.20.70">
    <property type="entry name" value="Aldolase class I"/>
    <property type="match status" value="1"/>
</dbReference>